<protein>
    <submittedName>
        <fullName evidence="2">Uncharacterized protein</fullName>
    </submittedName>
</protein>
<name>A0A2Z6MJ17_TRISU</name>
<reference evidence="3" key="1">
    <citation type="journal article" date="2017" name="Front. Plant Sci.">
        <title>Climate Clever Clovers: New Paradigm to Reduce the Environmental Footprint of Ruminants by Breeding Low Methanogenic Forages Utilizing Haplotype Variation.</title>
        <authorList>
            <person name="Kaur P."/>
            <person name="Appels R."/>
            <person name="Bayer P.E."/>
            <person name="Keeble-Gagnere G."/>
            <person name="Wang J."/>
            <person name="Hirakawa H."/>
            <person name="Shirasawa K."/>
            <person name="Vercoe P."/>
            <person name="Stefanova K."/>
            <person name="Durmic Z."/>
            <person name="Nichols P."/>
            <person name="Revell C."/>
            <person name="Isobe S.N."/>
            <person name="Edwards D."/>
            <person name="Erskine W."/>
        </authorList>
    </citation>
    <scope>NUCLEOTIDE SEQUENCE [LARGE SCALE GENOMIC DNA]</scope>
    <source>
        <strain evidence="3">cv. Daliak</strain>
    </source>
</reference>
<dbReference type="AlphaFoldDB" id="A0A2Z6MJ17"/>
<evidence type="ECO:0000313" key="3">
    <source>
        <dbReference type="Proteomes" id="UP000242715"/>
    </source>
</evidence>
<dbReference type="EMBL" id="DF973264">
    <property type="protein sequence ID" value="GAU23185.1"/>
    <property type="molecule type" value="Genomic_DNA"/>
</dbReference>
<feature type="transmembrane region" description="Helical" evidence="1">
    <location>
        <begin position="20"/>
        <end position="44"/>
    </location>
</feature>
<evidence type="ECO:0000313" key="2">
    <source>
        <dbReference type="EMBL" id="GAU23185.1"/>
    </source>
</evidence>
<organism evidence="2 3">
    <name type="scientific">Trifolium subterraneum</name>
    <name type="common">Subterranean clover</name>
    <dbReference type="NCBI Taxonomy" id="3900"/>
    <lineage>
        <taxon>Eukaryota</taxon>
        <taxon>Viridiplantae</taxon>
        <taxon>Streptophyta</taxon>
        <taxon>Embryophyta</taxon>
        <taxon>Tracheophyta</taxon>
        <taxon>Spermatophyta</taxon>
        <taxon>Magnoliopsida</taxon>
        <taxon>eudicotyledons</taxon>
        <taxon>Gunneridae</taxon>
        <taxon>Pentapetalae</taxon>
        <taxon>rosids</taxon>
        <taxon>fabids</taxon>
        <taxon>Fabales</taxon>
        <taxon>Fabaceae</taxon>
        <taxon>Papilionoideae</taxon>
        <taxon>50 kb inversion clade</taxon>
        <taxon>NPAAA clade</taxon>
        <taxon>Hologalegina</taxon>
        <taxon>IRL clade</taxon>
        <taxon>Trifolieae</taxon>
        <taxon>Trifolium</taxon>
    </lineage>
</organism>
<dbReference type="Proteomes" id="UP000242715">
    <property type="component" value="Unassembled WGS sequence"/>
</dbReference>
<sequence>MVLATMVRAGPNYWKLFLFQILNGFVQPLLHGLLPYLGLMLVIFRKTLLMTWRA</sequence>
<keyword evidence="3" id="KW-1185">Reference proteome</keyword>
<gene>
    <name evidence="2" type="ORF">TSUD_306340</name>
</gene>
<keyword evidence="1" id="KW-0812">Transmembrane</keyword>
<accession>A0A2Z6MJ17</accession>
<evidence type="ECO:0000256" key="1">
    <source>
        <dbReference type="SAM" id="Phobius"/>
    </source>
</evidence>
<keyword evidence="1" id="KW-0472">Membrane</keyword>
<keyword evidence="1" id="KW-1133">Transmembrane helix</keyword>
<proteinExistence type="predicted"/>